<reference evidence="2" key="2">
    <citation type="submission" date="2023-05" db="EMBL/GenBank/DDBJ databases">
        <authorList>
            <consortium name="Lawrence Berkeley National Laboratory"/>
            <person name="Steindorff A."/>
            <person name="Hensen N."/>
            <person name="Bonometti L."/>
            <person name="Westerberg I."/>
            <person name="Brannstrom I.O."/>
            <person name="Guillou S."/>
            <person name="Cros-Aarteil S."/>
            <person name="Calhoun S."/>
            <person name="Haridas S."/>
            <person name="Kuo A."/>
            <person name="Mondo S."/>
            <person name="Pangilinan J."/>
            <person name="Riley R."/>
            <person name="Labutti K."/>
            <person name="Andreopoulos B."/>
            <person name="Lipzen A."/>
            <person name="Chen C."/>
            <person name="Yanf M."/>
            <person name="Daum C."/>
            <person name="Ng V."/>
            <person name="Clum A."/>
            <person name="Ohm R."/>
            <person name="Martin F."/>
            <person name="Silar P."/>
            <person name="Natvig D."/>
            <person name="Lalanne C."/>
            <person name="Gautier V."/>
            <person name="Ament-Velasquez S.L."/>
            <person name="Kruys A."/>
            <person name="Hutchinson M.I."/>
            <person name="Powell A.J."/>
            <person name="Barry K."/>
            <person name="Miller A.N."/>
            <person name="Grigoriev I.V."/>
            <person name="Debuchy R."/>
            <person name="Gladieux P."/>
            <person name="Thoren M.H."/>
            <person name="Johannesson H."/>
        </authorList>
    </citation>
    <scope>NUCLEOTIDE SEQUENCE</scope>
    <source>
        <strain evidence="2">CBS 141.50</strain>
    </source>
</reference>
<comment type="caution">
    <text evidence="2">The sequence shown here is derived from an EMBL/GenBank/DDBJ whole genome shotgun (WGS) entry which is preliminary data.</text>
</comment>
<evidence type="ECO:0000256" key="1">
    <source>
        <dbReference type="SAM" id="MobiDB-lite"/>
    </source>
</evidence>
<gene>
    <name evidence="2" type="ORF">C8A04DRAFT_16192</name>
</gene>
<evidence type="ECO:0000313" key="3">
    <source>
        <dbReference type="Proteomes" id="UP001302676"/>
    </source>
</evidence>
<reference evidence="2" key="1">
    <citation type="journal article" date="2023" name="Mol. Phylogenet. Evol.">
        <title>Genome-scale phylogeny and comparative genomics of the fungal order Sordariales.</title>
        <authorList>
            <person name="Hensen N."/>
            <person name="Bonometti L."/>
            <person name="Westerberg I."/>
            <person name="Brannstrom I.O."/>
            <person name="Guillou S."/>
            <person name="Cros-Aarteil S."/>
            <person name="Calhoun S."/>
            <person name="Haridas S."/>
            <person name="Kuo A."/>
            <person name="Mondo S."/>
            <person name="Pangilinan J."/>
            <person name="Riley R."/>
            <person name="LaButti K."/>
            <person name="Andreopoulos B."/>
            <person name="Lipzen A."/>
            <person name="Chen C."/>
            <person name="Yan M."/>
            <person name="Daum C."/>
            <person name="Ng V."/>
            <person name="Clum A."/>
            <person name="Steindorff A."/>
            <person name="Ohm R.A."/>
            <person name="Martin F."/>
            <person name="Silar P."/>
            <person name="Natvig D.O."/>
            <person name="Lalanne C."/>
            <person name="Gautier V."/>
            <person name="Ament-Velasquez S.L."/>
            <person name="Kruys A."/>
            <person name="Hutchinson M.I."/>
            <person name="Powell A.J."/>
            <person name="Barry K."/>
            <person name="Miller A.N."/>
            <person name="Grigoriev I.V."/>
            <person name="Debuchy R."/>
            <person name="Gladieux P."/>
            <person name="Hiltunen Thoren M."/>
            <person name="Johannesson H."/>
        </authorList>
    </citation>
    <scope>NUCLEOTIDE SEQUENCE</scope>
    <source>
        <strain evidence="2">CBS 141.50</strain>
    </source>
</reference>
<protein>
    <recommendedName>
        <fullName evidence="4">BTB domain-containing protein</fullName>
    </recommendedName>
</protein>
<name>A0AAN6UTQ0_9PEZI</name>
<feature type="compositionally biased region" description="Polar residues" evidence="1">
    <location>
        <begin position="21"/>
        <end position="35"/>
    </location>
</feature>
<dbReference type="Gene3D" id="3.30.710.10">
    <property type="entry name" value="Potassium Channel Kv1.1, Chain A"/>
    <property type="match status" value="1"/>
</dbReference>
<dbReference type="EMBL" id="MU853717">
    <property type="protein sequence ID" value="KAK4139067.1"/>
    <property type="molecule type" value="Genomic_DNA"/>
</dbReference>
<evidence type="ECO:0000313" key="2">
    <source>
        <dbReference type="EMBL" id="KAK4139067.1"/>
    </source>
</evidence>
<sequence length="376" mass="42128">MVYHVIDPAGDVVLTLEWPTAGSSASSNTDNSPTHSTCSPDESEESESPRSPEPEAPGPVEAEHNVEAVHNVEQQPGVSEPPIRLFSTFRLSSRHLILASTVFEAALKGGWQEGNGSNNGDLHISVRGFHPKALEIVLDAIHGQYRWIPKTISLETLLGVATIVHHYGVHEPLQLLAPIWIDHLSEHLPQNMESEKLVLQWILILWVFNDAGRFTQVTQVAMRYAIGELKNKASMPIPPQILDAINQRRKEMIEKIFVNFHALKDDLIDNAKGCSIACSTLQLGVLVRTMSMLMLFNDTSEDCFSFYYAADIIQTIEFIKWPYFCEKGEERYARSREVHVCPHNEPTFRSECEALVDEIERRMTGLDLGGFVSSAL</sequence>
<dbReference type="AlphaFoldDB" id="A0AAN6UTQ0"/>
<proteinExistence type="predicted"/>
<keyword evidence="3" id="KW-1185">Reference proteome</keyword>
<dbReference type="InterPro" id="IPR011333">
    <property type="entry name" value="SKP1/BTB/POZ_sf"/>
</dbReference>
<feature type="region of interest" description="Disordered" evidence="1">
    <location>
        <begin position="21"/>
        <end position="60"/>
    </location>
</feature>
<accession>A0AAN6UTQ0</accession>
<dbReference type="Proteomes" id="UP001302676">
    <property type="component" value="Unassembled WGS sequence"/>
</dbReference>
<dbReference type="RefSeq" id="XP_062632438.1">
    <property type="nucleotide sequence ID" value="XM_062778761.1"/>
</dbReference>
<dbReference type="GeneID" id="87815374"/>
<evidence type="ECO:0008006" key="4">
    <source>
        <dbReference type="Google" id="ProtNLM"/>
    </source>
</evidence>
<organism evidence="2 3">
    <name type="scientific">Dichotomopilus funicola</name>
    <dbReference type="NCBI Taxonomy" id="1934379"/>
    <lineage>
        <taxon>Eukaryota</taxon>
        <taxon>Fungi</taxon>
        <taxon>Dikarya</taxon>
        <taxon>Ascomycota</taxon>
        <taxon>Pezizomycotina</taxon>
        <taxon>Sordariomycetes</taxon>
        <taxon>Sordariomycetidae</taxon>
        <taxon>Sordariales</taxon>
        <taxon>Chaetomiaceae</taxon>
        <taxon>Dichotomopilus</taxon>
    </lineage>
</organism>